<accession>A0ABT5GFV0</accession>
<name>A0ABT5GFV0_9MICO</name>
<dbReference type="RefSeq" id="WP_272461566.1">
    <property type="nucleotide sequence ID" value="NZ_JAPFQL010000022.1"/>
</dbReference>
<comment type="caution">
    <text evidence="1">The sequence shown here is derived from an EMBL/GenBank/DDBJ whole genome shotgun (WGS) entry which is preliminary data.</text>
</comment>
<keyword evidence="2" id="KW-1185">Reference proteome</keyword>
<dbReference type="EMBL" id="JAPFQL010000022">
    <property type="protein sequence ID" value="MDC5696992.1"/>
    <property type="molecule type" value="Genomic_DNA"/>
</dbReference>
<proteinExistence type="predicted"/>
<evidence type="ECO:0000313" key="1">
    <source>
        <dbReference type="EMBL" id="MDC5696992.1"/>
    </source>
</evidence>
<gene>
    <name evidence="1" type="ORF">OO014_06945</name>
</gene>
<protein>
    <submittedName>
        <fullName evidence="1">Uncharacterized protein</fullName>
    </submittedName>
</protein>
<reference evidence="1 2" key="1">
    <citation type="submission" date="2022-11" db="EMBL/GenBank/DDBJ databases">
        <title>Anaerobic phenanthrene biodegradation by a DNRA strain PheN6.</title>
        <authorList>
            <person name="Zhang Z."/>
        </authorList>
    </citation>
    <scope>NUCLEOTIDE SEQUENCE [LARGE SCALE GENOMIC DNA]</scope>
    <source>
        <strain evidence="1 2">PheN6</strain>
    </source>
</reference>
<sequence length="161" mass="16719">MYELLARMQGATREDAEHLRLKLEADYAPNQVLREGAAELATGIIAGLAGASTSGRLESWELLAVLAAGAVPPTAADPDVVAAAQGALIEAVPFVSARVASPQSKESDYLAVDVLDAVSVFGKGAVRSQIIRALRAFAERGEREAARVQVVLEGLGPDPGS</sequence>
<organism evidence="1 2">
    <name type="scientific">Intrasporangium calvum</name>
    <dbReference type="NCBI Taxonomy" id="53358"/>
    <lineage>
        <taxon>Bacteria</taxon>
        <taxon>Bacillati</taxon>
        <taxon>Actinomycetota</taxon>
        <taxon>Actinomycetes</taxon>
        <taxon>Micrococcales</taxon>
        <taxon>Intrasporangiaceae</taxon>
        <taxon>Intrasporangium</taxon>
    </lineage>
</organism>
<evidence type="ECO:0000313" key="2">
    <source>
        <dbReference type="Proteomes" id="UP001150259"/>
    </source>
</evidence>
<dbReference type="Proteomes" id="UP001150259">
    <property type="component" value="Unassembled WGS sequence"/>
</dbReference>